<evidence type="ECO:0000313" key="2">
    <source>
        <dbReference type="EMBL" id="GJQ13743.1"/>
    </source>
</evidence>
<evidence type="ECO:0000313" key="3">
    <source>
        <dbReference type="Proteomes" id="UP001061958"/>
    </source>
</evidence>
<dbReference type="AlphaFoldDB" id="A0A9C7PZN8"/>
<dbReference type="GO" id="GO:0005996">
    <property type="term" value="P:monosaccharide metabolic process"/>
    <property type="evidence" value="ECO:0007669"/>
    <property type="project" value="TreeGrafter"/>
</dbReference>
<reference evidence="2" key="2">
    <citation type="submission" date="2022-01" db="EMBL/GenBank/DDBJ databases">
        <authorList>
            <person name="Hirooka S."/>
            <person name="Miyagishima S.Y."/>
        </authorList>
    </citation>
    <scope>NUCLEOTIDE SEQUENCE</scope>
    <source>
        <strain evidence="2">NBRC 102759</strain>
    </source>
</reference>
<feature type="domain" description="NAD-dependent epimerase/dehydratase" evidence="1">
    <location>
        <begin position="66"/>
        <end position="276"/>
    </location>
</feature>
<name>A0A9C7PZN8_9RHOD</name>
<evidence type="ECO:0000259" key="1">
    <source>
        <dbReference type="Pfam" id="PF01370"/>
    </source>
</evidence>
<accession>A0A9C7PZN8</accession>
<dbReference type="GO" id="GO:0005829">
    <property type="term" value="C:cytosol"/>
    <property type="evidence" value="ECO:0007669"/>
    <property type="project" value="TreeGrafter"/>
</dbReference>
<dbReference type="InterPro" id="IPR036291">
    <property type="entry name" value="NAD(P)-bd_dom_sf"/>
</dbReference>
<dbReference type="OrthoDB" id="419598at2759"/>
<dbReference type="GO" id="GO:0003978">
    <property type="term" value="F:UDP-glucose 4-epimerase activity"/>
    <property type="evidence" value="ECO:0007669"/>
    <property type="project" value="TreeGrafter"/>
</dbReference>
<dbReference type="Gene3D" id="3.40.50.720">
    <property type="entry name" value="NAD(P)-binding Rossmann-like Domain"/>
    <property type="match status" value="1"/>
</dbReference>
<dbReference type="Pfam" id="PF01370">
    <property type="entry name" value="Epimerase"/>
    <property type="match status" value="1"/>
</dbReference>
<reference evidence="2" key="1">
    <citation type="journal article" date="2022" name="Proc. Natl. Acad. Sci. U.S.A.">
        <title>Life cycle and functional genomics of the unicellular red alga Galdieria for elucidating algal and plant evolution and industrial use.</title>
        <authorList>
            <person name="Hirooka S."/>
            <person name="Itabashi T."/>
            <person name="Ichinose T.M."/>
            <person name="Onuma R."/>
            <person name="Fujiwara T."/>
            <person name="Yamashita S."/>
            <person name="Jong L.W."/>
            <person name="Tomita R."/>
            <person name="Iwane A.H."/>
            <person name="Miyagishima S.Y."/>
        </authorList>
    </citation>
    <scope>NUCLEOTIDE SEQUENCE</scope>
    <source>
        <strain evidence="2">NBRC 102759</strain>
    </source>
</reference>
<dbReference type="SUPFAM" id="SSF51735">
    <property type="entry name" value="NAD(P)-binding Rossmann-fold domains"/>
    <property type="match status" value="1"/>
</dbReference>
<proteinExistence type="predicted"/>
<organism evidence="2 3">
    <name type="scientific">Galdieria partita</name>
    <dbReference type="NCBI Taxonomy" id="83374"/>
    <lineage>
        <taxon>Eukaryota</taxon>
        <taxon>Rhodophyta</taxon>
        <taxon>Bangiophyceae</taxon>
        <taxon>Galdieriales</taxon>
        <taxon>Galdieriaceae</taxon>
        <taxon>Galdieria</taxon>
    </lineage>
</organism>
<dbReference type="PANTHER" id="PTHR43725:SF6">
    <property type="entry name" value="CHLOROPLAST STEM-LOOP BINDING PROTEIN OF 41 KDA A, CHLOROPLASTIC"/>
    <property type="match status" value="1"/>
</dbReference>
<protein>
    <recommendedName>
        <fullName evidence="1">NAD-dependent epimerase/dehydratase domain-containing protein</fullName>
    </recommendedName>
</protein>
<dbReference type="PANTHER" id="PTHR43725">
    <property type="entry name" value="UDP-GLUCOSE 4-EPIMERASE"/>
    <property type="match status" value="1"/>
</dbReference>
<gene>
    <name evidence="2" type="ORF">GpartN1_g5534.t1</name>
</gene>
<dbReference type="Proteomes" id="UP001061958">
    <property type="component" value="Unassembled WGS sequence"/>
</dbReference>
<comment type="caution">
    <text evidence="2">The sequence shown here is derived from an EMBL/GenBank/DDBJ whole genome shotgun (WGS) entry which is preliminary data.</text>
</comment>
<sequence length="386" mass="44102">MTLGFNSSIFSNHSSTIFTKTQYFVPYHSCTPHSKKYIFFLRKRVLRKAGFFLFSCSGIILNTKSGGHAFVGYYLARSLLQQKQAQVTLWNEGFEEQLKSSQPFSQYSDLKTLGINTIFSNCATESLNGSVKKCDWIIDNFSRDVETAKPLVEFASRIGVRQYLFVSSAGIYNANEMTPHFEDDPVNPQAPIFQTEEFLLSQPSFAVTCFRPIYLIGPRSAKTSYTDYFFDRIVRELKVPIPYPGDQLVSLSHVDDLVQMMILSIDKSDAFQQVFNATSGKFITFRALADLCSQICCKPLQAFYYDAKLARDSFSLFPFRNRHFIADPRKAERLLGWSSATNLVENISQMFSEYLSLQKDKQNFSLDEDHKLWAAMECSGHLNARE</sequence>
<dbReference type="InterPro" id="IPR001509">
    <property type="entry name" value="Epimerase_deHydtase"/>
</dbReference>
<keyword evidence="3" id="KW-1185">Reference proteome</keyword>
<dbReference type="EMBL" id="BQMJ01000047">
    <property type="protein sequence ID" value="GJQ13743.1"/>
    <property type="molecule type" value="Genomic_DNA"/>
</dbReference>